<dbReference type="NCBIfam" id="TIGR03696">
    <property type="entry name" value="Rhs_assc_core"/>
    <property type="match status" value="1"/>
</dbReference>
<name>A0ABV3ZNU5_9BACT</name>
<dbReference type="Proteomes" id="UP001560573">
    <property type="component" value="Unassembled WGS sequence"/>
</dbReference>
<feature type="transmembrane region" description="Helical" evidence="1">
    <location>
        <begin position="161"/>
        <end position="178"/>
    </location>
</feature>
<dbReference type="InterPro" id="IPR022385">
    <property type="entry name" value="Rhs_assc_core"/>
</dbReference>
<keyword evidence="3" id="KW-1185">Reference proteome</keyword>
<reference evidence="2 3" key="1">
    <citation type="submission" date="2023-07" db="EMBL/GenBank/DDBJ databases">
        <authorList>
            <person name="Lian W.-H."/>
        </authorList>
    </citation>
    <scope>NUCLEOTIDE SEQUENCE [LARGE SCALE GENOMIC DNA]</scope>
    <source>
        <strain evidence="2 3">SYSU DXS3180</strain>
    </source>
</reference>
<dbReference type="RefSeq" id="WP_369331732.1">
    <property type="nucleotide sequence ID" value="NZ_JAULBC010000008.1"/>
</dbReference>
<accession>A0ABV3ZNU5</accession>
<dbReference type="Gene3D" id="2.180.10.10">
    <property type="entry name" value="RHS repeat-associated core"/>
    <property type="match status" value="1"/>
</dbReference>
<dbReference type="EMBL" id="JAULBC010000008">
    <property type="protein sequence ID" value="MEX6690318.1"/>
    <property type="molecule type" value="Genomic_DNA"/>
</dbReference>
<keyword evidence="1" id="KW-0472">Membrane</keyword>
<keyword evidence="1" id="KW-0812">Transmembrane</keyword>
<proteinExistence type="predicted"/>
<evidence type="ECO:0000256" key="1">
    <source>
        <dbReference type="SAM" id="Phobius"/>
    </source>
</evidence>
<protein>
    <submittedName>
        <fullName evidence="2">RHS repeat-associated core domain-containing protein</fullName>
    </submittedName>
</protein>
<gene>
    <name evidence="2" type="ORF">QTN47_22600</name>
</gene>
<feature type="transmembrane region" description="Helical" evidence="1">
    <location>
        <begin position="185"/>
        <end position="204"/>
    </location>
</feature>
<evidence type="ECO:0000313" key="3">
    <source>
        <dbReference type="Proteomes" id="UP001560573"/>
    </source>
</evidence>
<keyword evidence="1" id="KW-1133">Transmembrane helix</keyword>
<comment type="caution">
    <text evidence="2">The sequence shown here is derived from an EMBL/GenBank/DDBJ whole genome shotgun (WGS) entry which is preliminary data.</text>
</comment>
<evidence type="ECO:0000313" key="2">
    <source>
        <dbReference type="EMBL" id="MEX6690318.1"/>
    </source>
</evidence>
<sequence>MPASGYAFVYVSNTSSTNVYFDNLKIIHERGRILQEHHYYPYGLEIANISSRAYGKLDNGWRYQGTFSEFEEETGWTNFDLRSYDAQLGRWISVDPYDQYASGYVGMESPVNGVDEDGGLSLNFGELGGVTGSVLVDRLLVTAGGAALGYGIDKLTGGKDMWALQLVPLLVLVRRLYLRWILKKLFLNCITNTAHLMYAIWLTITQIF</sequence>
<organism evidence="2 3">
    <name type="scientific">Danxiaibacter flavus</name>
    <dbReference type="NCBI Taxonomy" id="3049108"/>
    <lineage>
        <taxon>Bacteria</taxon>
        <taxon>Pseudomonadati</taxon>
        <taxon>Bacteroidota</taxon>
        <taxon>Chitinophagia</taxon>
        <taxon>Chitinophagales</taxon>
        <taxon>Chitinophagaceae</taxon>
        <taxon>Danxiaibacter</taxon>
    </lineage>
</organism>